<organism evidence="1 2">
    <name type="scientific">Agromyces allii</name>
    <dbReference type="NCBI Taxonomy" id="393607"/>
    <lineage>
        <taxon>Bacteria</taxon>
        <taxon>Bacillati</taxon>
        <taxon>Actinomycetota</taxon>
        <taxon>Actinomycetes</taxon>
        <taxon>Micrococcales</taxon>
        <taxon>Microbacteriaceae</taxon>
        <taxon>Agromyces</taxon>
    </lineage>
</organism>
<dbReference type="PANTHER" id="PTHR30283">
    <property type="entry name" value="PEROXIDE STRESS RESPONSE PROTEIN YAAA"/>
    <property type="match status" value="1"/>
</dbReference>
<dbReference type="RefSeq" id="WP_157416606.1">
    <property type="nucleotide sequence ID" value="NZ_BAAAMK010000001.1"/>
</dbReference>
<keyword evidence="2" id="KW-1185">Reference proteome</keyword>
<reference evidence="2" key="1">
    <citation type="journal article" date="2019" name="Int. J. Syst. Evol. Microbiol.">
        <title>The Global Catalogue of Microorganisms (GCM) 10K type strain sequencing project: providing services to taxonomists for standard genome sequencing and annotation.</title>
        <authorList>
            <consortium name="The Broad Institute Genomics Platform"/>
            <consortium name="The Broad Institute Genome Sequencing Center for Infectious Disease"/>
            <person name="Wu L."/>
            <person name="Ma J."/>
        </authorList>
    </citation>
    <scope>NUCLEOTIDE SEQUENCE [LARGE SCALE GENOMIC DNA]</scope>
    <source>
        <strain evidence="2">JCM 13584</strain>
    </source>
</reference>
<proteinExistence type="predicted"/>
<dbReference type="InterPro" id="IPR005583">
    <property type="entry name" value="YaaA"/>
</dbReference>
<evidence type="ECO:0000313" key="1">
    <source>
        <dbReference type="EMBL" id="GAA1944382.1"/>
    </source>
</evidence>
<dbReference type="Pfam" id="PF03883">
    <property type="entry name" value="H2O2_YaaD"/>
    <property type="match status" value="1"/>
</dbReference>
<dbReference type="EMBL" id="BAAAMK010000001">
    <property type="protein sequence ID" value="GAA1944382.1"/>
    <property type="molecule type" value="Genomic_DNA"/>
</dbReference>
<protein>
    <submittedName>
        <fullName evidence="1">Peroxide stress protein YaaA</fullName>
    </submittedName>
</protein>
<dbReference type="PANTHER" id="PTHR30283:SF4">
    <property type="entry name" value="PEROXIDE STRESS RESISTANCE PROTEIN YAAA"/>
    <property type="match status" value="1"/>
</dbReference>
<evidence type="ECO:0000313" key="2">
    <source>
        <dbReference type="Proteomes" id="UP001499954"/>
    </source>
</evidence>
<accession>A0ABP5BHS4</accession>
<dbReference type="Proteomes" id="UP001499954">
    <property type="component" value="Unassembled WGS sequence"/>
</dbReference>
<name>A0ABP5BHS4_9MICO</name>
<comment type="caution">
    <text evidence="1">The sequence shown here is derived from an EMBL/GenBank/DDBJ whole genome shotgun (WGS) entry which is preliminary data.</text>
</comment>
<sequence>MLFLLPPSETKRAGGAGAPLDMSTLSFADLAPLRTELAERLVALSADDDAAMRALKLGPRLIGEIGHNRALWTSATMPALDRFTGVLFDALDAETLDSSARAFAADTVFVHSALFGLVGALDPIPAYRLSHDSRIPGVALKRFWRDSIAQRIASHEGLVVDLRSEAYAELGPAPVRDGSVFVRVVAIDDGGRKRALNHFNKQAKGRFTRRLLETRPQLESTDDLVQWAGAEGFRMALGAAPAGAQVELDLVA</sequence>
<gene>
    <name evidence="1" type="primary">yaaA</name>
    <name evidence="1" type="ORF">GCM10009717_08450</name>
</gene>